<sequence>MTIDTLKAAKKAIGAKQTVKSVERGQVEIVFLASDAENRVVQPIRELCSKKNIEVQETLTMQELGQACSIAVGAAAVAVLK</sequence>
<dbReference type="Proteomes" id="UP000295063">
    <property type="component" value="Unassembled WGS sequence"/>
</dbReference>
<dbReference type="RefSeq" id="WP_132083817.1">
    <property type="nucleotide sequence ID" value="NZ_DALZLR010000014.1"/>
</dbReference>
<gene>
    <name evidence="2" type="ORF">EV210_12911</name>
</gene>
<keyword evidence="2" id="KW-0689">Ribosomal protein</keyword>
<evidence type="ECO:0000259" key="1">
    <source>
        <dbReference type="Pfam" id="PF01248"/>
    </source>
</evidence>
<organism evidence="2 3">
    <name type="scientific">Anaerospora hongkongensis</name>
    <dbReference type="NCBI Taxonomy" id="244830"/>
    <lineage>
        <taxon>Bacteria</taxon>
        <taxon>Bacillati</taxon>
        <taxon>Bacillota</taxon>
        <taxon>Negativicutes</taxon>
        <taxon>Selenomonadales</taxon>
        <taxon>Sporomusaceae</taxon>
        <taxon>Anaerospora</taxon>
    </lineage>
</organism>
<dbReference type="Pfam" id="PF01248">
    <property type="entry name" value="Ribosomal_L7Ae"/>
    <property type="match status" value="1"/>
</dbReference>
<dbReference type="InterPro" id="IPR029064">
    <property type="entry name" value="Ribosomal_eL30-like_sf"/>
</dbReference>
<comment type="caution">
    <text evidence="2">The sequence shown here is derived from an EMBL/GenBank/DDBJ whole genome shotgun (WGS) entry which is preliminary data.</text>
</comment>
<evidence type="ECO:0000313" key="2">
    <source>
        <dbReference type="EMBL" id="TCL31570.1"/>
    </source>
</evidence>
<accession>A0A4R1PVB1</accession>
<dbReference type="EMBL" id="SLUI01000029">
    <property type="protein sequence ID" value="TCL31570.1"/>
    <property type="molecule type" value="Genomic_DNA"/>
</dbReference>
<keyword evidence="2" id="KW-0687">Ribonucleoprotein</keyword>
<dbReference type="GO" id="GO:0005840">
    <property type="term" value="C:ribosome"/>
    <property type="evidence" value="ECO:0007669"/>
    <property type="project" value="UniProtKB-KW"/>
</dbReference>
<name>A0A4R1PVB1_9FIRM</name>
<evidence type="ECO:0000313" key="3">
    <source>
        <dbReference type="Proteomes" id="UP000295063"/>
    </source>
</evidence>
<proteinExistence type="predicted"/>
<dbReference type="OrthoDB" id="1634364at2"/>
<reference evidence="2 3" key="1">
    <citation type="submission" date="2019-03" db="EMBL/GenBank/DDBJ databases">
        <title>Genomic Encyclopedia of Type Strains, Phase IV (KMG-IV): sequencing the most valuable type-strain genomes for metagenomic binning, comparative biology and taxonomic classification.</title>
        <authorList>
            <person name="Goeker M."/>
        </authorList>
    </citation>
    <scope>NUCLEOTIDE SEQUENCE [LARGE SCALE GENOMIC DNA]</scope>
    <source>
        <strain evidence="2 3">DSM 15969</strain>
    </source>
</reference>
<protein>
    <submittedName>
        <fullName evidence="2">Large subunit ribosomal protein L7A</fullName>
    </submittedName>
</protein>
<keyword evidence="3" id="KW-1185">Reference proteome</keyword>
<dbReference type="InterPro" id="IPR004038">
    <property type="entry name" value="Ribosomal_eL8/eL30/eS12/Gad45"/>
</dbReference>
<dbReference type="SUPFAM" id="SSF55315">
    <property type="entry name" value="L30e-like"/>
    <property type="match status" value="1"/>
</dbReference>
<dbReference type="Gene3D" id="3.30.1330.30">
    <property type="match status" value="1"/>
</dbReference>
<feature type="domain" description="Ribosomal protein eL8/eL30/eS12/Gadd45" evidence="1">
    <location>
        <begin position="6"/>
        <end position="80"/>
    </location>
</feature>
<dbReference type="AlphaFoldDB" id="A0A4R1PVB1"/>